<evidence type="ECO:0000313" key="2">
    <source>
        <dbReference type="EMBL" id="RJF86382.1"/>
    </source>
</evidence>
<keyword evidence="1" id="KW-0472">Membrane</keyword>
<organism evidence="2 3">
    <name type="scientific">Oleomonas cavernae</name>
    <dbReference type="NCBI Taxonomy" id="2320859"/>
    <lineage>
        <taxon>Bacteria</taxon>
        <taxon>Pseudomonadati</taxon>
        <taxon>Pseudomonadota</taxon>
        <taxon>Alphaproteobacteria</taxon>
        <taxon>Acetobacterales</taxon>
        <taxon>Acetobacteraceae</taxon>
        <taxon>Oleomonas</taxon>
    </lineage>
</organism>
<keyword evidence="1" id="KW-1133">Transmembrane helix</keyword>
<dbReference type="AlphaFoldDB" id="A0A418W8Q3"/>
<comment type="caution">
    <text evidence="2">The sequence shown here is derived from an EMBL/GenBank/DDBJ whole genome shotgun (WGS) entry which is preliminary data.</text>
</comment>
<evidence type="ECO:0000313" key="3">
    <source>
        <dbReference type="Proteomes" id="UP000284605"/>
    </source>
</evidence>
<gene>
    <name evidence="2" type="ORF">D3874_04535</name>
</gene>
<dbReference type="RefSeq" id="WP_119777020.1">
    <property type="nucleotide sequence ID" value="NZ_QYUK01000011.1"/>
</dbReference>
<sequence length="665" mass="73447">MVANFRQDWKRTLLAGSILGSVFGGAIATAGVALVADFSYSGRIKQGVSVATDQEGGPTWGPANFIAEIAAALRVDKNLSFTADLWMRADWYPYLKGNLRDRGIQNFNSPDFRDQFGYRLNRGGNTYEGEVPFGNDAKDLRWYTDIDDIVRELSVNYRTSDRSVSVKAGSFVRGWGQSDGLRLLDILNPQDFRARFALSNSDELRIPQTGVALDVDLERLGVSEPFEAIGITKPSFEFLYFPQVRTSEFFINNPTPSDQTDGGVFGFPYPYLDDPVSGRGLPYIGANLHDLKPNEWSWDDGELAARFKFNLLGAEIAFSGFYGWQDLPVVTLRGGTLLVGTNYNDPDKALLAVPLGVESSTFITHGPGMYIDQLRTLGGLNNILAGALGPTLGALNSAVQAVTGPLNLPVGGLLPSGGNGTVTLPVVGPLNQVAPFGCTNLPIIEGCSVNFDFNLDYRYRQKLLGLSLTRDIKELRFGGKQVNPVLRMEVSYEFDKPFNRSVVHTPYGDAVGSAALVVPPGDAITYRDQLAVMVGFDFPLWVPFWDGQRKSIFTSFQFFNFHTFNSANLMYQAPYAQTPVHANQQFVTAFWSAQIDNEQLVLEGLAAYDINNKGFAYRQRVDFNYFGDSIRPRLEYIHVDAKNGVGPFGFINDADIVELSLTYQF</sequence>
<protein>
    <recommendedName>
        <fullName evidence="4">DUF1302 domain-containing protein</fullName>
    </recommendedName>
</protein>
<proteinExistence type="predicted"/>
<reference evidence="2 3" key="1">
    <citation type="submission" date="2018-09" db="EMBL/GenBank/DDBJ databases">
        <authorList>
            <person name="Zhu H."/>
        </authorList>
    </citation>
    <scope>NUCLEOTIDE SEQUENCE [LARGE SCALE GENOMIC DNA]</scope>
    <source>
        <strain evidence="2 3">K1W22B-8</strain>
    </source>
</reference>
<evidence type="ECO:0008006" key="4">
    <source>
        <dbReference type="Google" id="ProtNLM"/>
    </source>
</evidence>
<dbReference type="EMBL" id="QYUK01000011">
    <property type="protein sequence ID" value="RJF86382.1"/>
    <property type="molecule type" value="Genomic_DNA"/>
</dbReference>
<dbReference type="Pfam" id="PF06980">
    <property type="entry name" value="DUF1302"/>
    <property type="match status" value="1"/>
</dbReference>
<keyword evidence="1" id="KW-0812">Transmembrane</keyword>
<dbReference type="OrthoDB" id="9763101at2"/>
<accession>A0A418W8Q3</accession>
<keyword evidence="3" id="KW-1185">Reference proteome</keyword>
<feature type="transmembrane region" description="Helical" evidence="1">
    <location>
        <begin position="12"/>
        <end position="36"/>
    </location>
</feature>
<dbReference type="InterPro" id="IPR010727">
    <property type="entry name" value="DUF1302"/>
</dbReference>
<dbReference type="Proteomes" id="UP000284605">
    <property type="component" value="Unassembled WGS sequence"/>
</dbReference>
<evidence type="ECO:0000256" key="1">
    <source>
        <dbReference type="SAM" id="Phobius"/>
    </source>
</evidence>
<name>A0A418W8Q3_9PROT</name>